<evidence type="ECO:0000313" key="2">
    <source>
        <dbReference type="EMBL" id="KKT90487.1"/>
    </source>
</evidence>
<evidence type="ECO:0000313" key="3">
    <source>
        <dbReference type="Proteomes" id="UP000034368"/>
    </source>
</evidence>
<dbReference type="Proteomes" id="UP000034368">
    <property type="component" value="Unassembled WGS sequence"/>
</dbReference>
<proteinExistence type="predicted"/>
<dbReference type="EMBL" id="LCKD01000001">
    <property type="protein sequence ID" value="KKT90487.1"/>
    <property type="molecule type" value="Genomic_DNA"/>
</dbReference>
<organism evidence="2 3">
    <name type="scientific">Candidatus Yanofskybacteria bacterium GW2011_GWB1_45_11</name>
    <dbReference type="NCBI Taxonomy" id="1619026"/>
    <lineage>
        <taxon>Bacteria</taxon>
        <taxon>Candidatus Yanofskyibacteriota</taxon>
    </lineage>
</organism>
<feature type="region of interest" description="Disordered" evidence="1">
    <location>
        <begin position="46"/>
        <end position="65"/>
    </location>
</feature>
<protein>
    <submittedName>
        <fullName evidence="2">Uncharacterized protein</fullName>
    </submittedName>
</protein>
<accession>A0A0G1NBJ6</accession>
<evidence type="ECO:0000256" key="1">
    <source>
        <dbReference type="SAM" id="MobiDB-lite"/>
    </source>
</evidence>
<reference evidence="2 3" key="1">
    <citation type="journal article" date="2015" name="Nature">
        <title>rRNA introns, odd ribosomes, and small enigmatic genomes across a large radiation of phyla.</title>
        <authorList>
            <person name="Brown C.T."/>
            <person name="Hug L.A."/>
            <person name="Thomas B.C."/>
            <person name="Sharon I."/>
            <person name="Castelle C.J."/>
            <person name="Singh A."/>
            <person name="Wilkins M.J."/>
            <person name="Williams K.H."/>
            <person name="Banfield J.F."/>
        </authorList>
    </citation>
    <scope>NUCLEOTIDE SEQUENCE [LARGE SCALE GENOMIC DNA]</scope>
</reference>
<dbReference type="AlphaFoldDB" id="A0A0G1NBJ6"/>
<sequence length="65" mass="7889">MFKKFFASLIRFNRQREQLSKEMTSRVRGIEEQAINLAREKEFMERLQKKADHKEERDDKKSEAA</sequence>
<name>A0A0G1NBJ6_9BACT</name>
<gene>
    <name evidence="2" type="ORF">UW90_C0001G0075</name>
</gene>
<comment type="caution">
    <text evidence="2">The sequence shown here is derived from an EMBL/GenBank/DDBJ whole genome shotgun (WGS) entry which is preliminary data.</text>
</comment>